<dbReference type="Gene3D" id="3.40.630.30">
    <property type="match status" value="1"/>
</dbReference>
<gene>
    <name evidence="2" type="ORF">BKM31_22050</name>
</gene>
<dbReference type="InterPro" id="IPR016181">
    <property type="entry name" value="Acyl_CoA_acyltransferase"/>
</dbReference>
<keyword evidence="3" id="KW-1185">Reference proteome</keyword>
<dbReference type="InterPro" id="IPR000182">
    <property type="entry name" value="GNAT_dom"/>
</dbReference>
<protein>
    <recommendedName>
        <fullName evidence="1">N-acetyltransferase domain-containing protein</fullName>
    </recommendedName>
</protein>
<feature type="domain" description="N-acetyltransferase" evidence="1">
    <location>
        <begin position="31"/>
        <end position="192"/>
    </location>
</feature>
<sequence length="198" mass="21928">MTPDTAYASVRRAEDERAVLDVLTEAFMNDPVVRWLFPSAGDRGRLQRRYYRPLLAHPAAEAYLAGDREGAAVWLTLAAGEQASGTFEPGAFGESGARLRALGEVLEPRHPREPHLYLPCVGVLGGRRGAGLGSAMLRHRLRRADADGLPAYLEASSERSRTLYLRHGFEEHGEPVRVPGGPTLWPMWRQPTQDKEMS</sequence>
<dbReference type="RefSeq" id="WP_155127831.1">
    <property type="nucleotide sequence ID" value="NZ_CP017717.1"/>
</dbReference>
<reference evidence="3" key="1">
    <citation type="journal article" date="2017" name="Med. Chem. Commun.">
        <title>Nonomuraea sp. ATCC 55076 harbours the largest actinomycete chromosome to date and the kistamicin biosynthetic gene cluster.</title>
        <authorList>
            <person name="Nazari B."/>
            <person name="Forneris C.C."/>
            <person name="Gibson M.I."/>
            <person name="Moon K."/>
            <person name="Schramma K.R."/>
            <person name="Seyedsayamdost M.R."/>
        </authorList>
    </citation>
    <scope>NUCLEOTIDE SEQUENCE [LARGE SCALE GENOMIC DNA]</scope>
    <source>
        <strain evidence="3">ATCC 55076</strain>
    </source>
</reference>
<dbReference type="EMBL" id="CP017717">
    <property type="protein sequence ID" value="AQZ63785.1"/>
    <property type="molecule type" value="Genomic_DNA"/>
</dbReference>
<dbReference type="STRING" id="1909395.BKM31_22050"/>
<dbReference type="PROSITE" id="PS51186">
    <property type="entry name" value="GNAT"/>
    <property type="match status" value="1"/>
</dbReference>
<evidence type="ECO:0000259" key="1">
    <source>
        <dbReference type="PROSITE" id="PS51186"/>
    </source>
</evidence>
<evidence type="ECO:0000313" key="3">
    <source>
        <dbReference type="Proteomes" id="UP000190797"/>
    </source>
</evidence>
<dbReference type="Proteomes" id="UP000190797">
    <property type="component" value="Chromosome"/>
</dbReference>
<dbReference type="InterPro" id="IPR052523">
    <property type="entry name" value="Trichothecene_AcTrans"/>
</dbReference>
<dbReference type="PANTHER" id="PTHR42791:SF1">
    <property type="entry name" value="N-ACETYLTRANSFERASE DOMAIN-CONTAINING PROTEIN"/>
    <property type="match status" value="1"/>
</dbReference>
<name>A0A1V0A0Q0_9ACTN</name>
<accession>A0A1V0A0Q0</accession>
<proteinExistence type="predicted"/>
<dbReference type="AlphaFoldDB" id="A0A1V0A0Q0"/>
<dbReference type="GO" id="GO:0016747">
    <property type="term" value="F:acyltransferase activity, transferring groups other than amino-acyl groups"/>
    <property type="evidence" value="ECO:0007669"/>
    <property type="project" value="InterPro"/>
</dbReference>
<organism evidence="2 3">
    <name type="scientific">[Actinomadura] parvosata subsp. kistnae</name>
    <dbReference type="NCBI Taxonomy" id="1909395"/>
    <lineage>
        <taxon>Bacteria</taxon>
        <taxon>Bacillati</taxon>
        <taxon>Actinomycetota</taxon>
        <taxon>Actinomycetes</taxon>
        <taxon>Streptosporangiales</taxon>
        <taxon>Streptosporangiaceae</taxon>
        <taxon>Nonomuraea</taxon>
    </lineage>
</organism>
<dbReference type="Pfam" id="PF00583">
    <property type="entry name" value="Acetyltransf_1"/>
    <property type="match status" value="1"/>
</dbReference>
<dbReference type="PANTHER" id="PTHR42791">
    <property type="entry name" value="GNAT FAMILY ACETYLTRANSFERASE"/>
    <property type="match status" value="1"/>
</dbReference>
<dbReference type="SUPFAM" id="SSF55729">
    <property type="entry name" value="Acyl-CoA N-acyltransferases (Nat)"/>
    <property type="match status" value="1"/>
</dbReference>
<dbReference type="OrthoDB" id="7057833at2"/>
<evidence type="ECO:0000313" key="2">
    <source>
        <dbReference type="EMBL" id="AQZ63785.1"/>
    </source>
</evidence>
<dbReference type="KEGG" id="noa:BKM31_22050"/>